<name>A0A165DIH4_EXIGL</name>
<protein>
    <submittedName>
        <fullName evidence="2">Uncharacterized protein</fullName>
    </submittedName>
</protein>
<accession>A0A165DIH4</accession>
<feature type="region of interest" description="Disordered" evidence="1">
    <location>
        <begin position="1"/>
        <end position="84"/>
    </location>
</feature>
<sequence length="84" mass="9462">MRVNSANDAFSKGRCGDEMRTSATNPRKRTPWDSGTRRRAPPSSRERNPGCIRLARSTSHKIALDGRHDPGRRRVRCCPSQRAS</sequence>
<reference evidence="2 3" key="1">
    <citation type="journal article" date="2016" name="Mol. Biol. Evol.">
        <title>Comparative Genomics of Early-Diverging Mushroom-Forming Fungi Provides Insights into the Origins of Lignocellulose Decay Capabilities.</title>
        <authorList>
            <person name="Nagy L.G."/>
            <person name="Riley R."/>
            <person name="Tritt A."/>
            <person name="Adam C."/>
            <person name="Daum C."/>
            <person name="Floudas D."/>
            <person name="Sun H."/>
            <person name="Yadav J.S."/>
            <person name="Pangilinan J."/>
            <person name="Larsson K.H."/>
            <person name="Matsuura K."/>
            <person name="Barry K."/>
            <person name="Labutti K."/>
            <person name="Kuo R."/>
            <person name="Ohm R.A."/>
            <person name="Bhattacharya S.S."/>
            <person name="Shirouzu T."/>
            <person name="Yoshinaga Y."/>
            <person name="Martin F.M."/>
            <person name="Grigoriev I.V."/>
            <person name="Hibbett D.S."/>
        </authorList>
    </citation>
    <scope>NUCLEOTIDE SEQUENCE [LARGE SCALE GENOMIC DNA]</scope>
    <source>
        <strain evidence="2 3">HHB12029</strain>
    </source>
</reference>
<dbReference type="InParanoid" id="A0A165DIH4"/>
<evidence type="ECO:0000313" key="2">
    <source>
        <dbReference type="EMBL" id="KZV84617.1"/>
    </source>
</evidence>
<proteinExistence type="predicted"/>
<keyword evidence="3" id="KW-1185">Reference proteome</keyword>
<dbReference type="AlphaFoldDB" id="A0A165DIH4"/>
<evidence type="ECO:0000313" key="3">
    <source>
        <dbReference type="Proteomes" id="UP000077266"/>
    </source>
</evidence>
<gene>
    <name evidence="2" type="ORF">EXIGLDRAFT_282759</name>
</gene>
<evidence type="ECO:0000256" key="1">
    <source>
        <dbReference type="SAM" id="MobiDB-lite"/>
    </source>
</evidence>
<organism evidence="2 3">
    <name type="scientific">Exidia glandulosa HHB12029</name>
    <dbReference type="NCBI Taxonomy" id="1314781"/>
    <lineage>
        <taxon>Eukaryota</taxon>
        <taxon>Fungi</taxon>
        <taxon>Dikarya</taxon>
        <taxon>Basidiomycota</taxon>
        <taxon>Agaricomycotina</taxon>
        <taxon>Agaricomycetes</taxon>
        <taxon>Auriculariales</taxon>
        <taxon>Exidiaceae</taxon>
        <taxon>Exidia</taxon>
    </lineage>
</organism>
<dbReference type="EMBL" id="KV426217">
    <property type="protein sequence ID" value="KZV84617.1"/>
    <property type="molecule type" value="Genomic_DNA"/>
</dbReference>
<dbReference type="Proteomes" id="UP000077266">
    <property type="component" value="Unassembled WGS sequence"/>
</dbReference>